<protein>
    <submittedName>
        <fullName evidence="1">Uncharacterized protein</fullName>
    </submittedName>
</protein>
<evidence type="ECO:0000313" key="1">
    <source>
        <dbReference type="EMBL" id="MPN14644.1"/>
    </source>
</evidence>
<accession>A0A645FR03</accession>
<dbReference type="AlphaFoldDB" id="A0A645FR03"/>
<gene>
    <name evidence="1" type="ORF">SDC9_161971</name>
</gene>
<reference evidence="1" key="1">
    <citation type="submission" date="2019-08" db="EMBL/GenBank/DDBJ databases">
        <authorList>
            <person name="Kucharzyk K."/>
            <person name="Murdoch R.W."/>
            <person name="Higgins S."/>
            <person name="Loffler F."/>
        </authorList>
    </citation>
    <scope>NUCLEOTIDE SEQUENCE</scope>
</reference>
<comment type="caution">
    <text evidence="1">The sequence shown here is derived from an EMBL/GenBank/DDBJ whole genome shotgun (WGS) entry which is preliminary data.</text>
</comment>
<sequence length="87" mass="10235">MDKDLINEIDFNDIKLSSEDKIKLPGRRVLSSRPWSEEQLQVFIERQKHVPEIFAKMGIEIVDSVSYEQLKEEWARGDLSSLFPKEK</sequence>
<name>A0A645FR03_9ZZZZ</name>
<dbReference type="EMBL" id="VSSQ01061281">
    <property type="protein sequence ID" value="MPN14644.1"/>
    <property type="molecule type" value="Genomic_DNA"/>
</dbReference>
<organism evidence="1">
    <name type="scientific">bioreactor metagenome</name>
    <dbReference type="NCBI Taxonomy" id="1076179"/>
    <lineage>
        <taxon>unclassified sequences</taxon>
        <taxon>metagenomes</taxon>
        <taxon>ecological metagenomes</taxon>
    </lineage>
</organism>
<proteinExistence type="predicted"/>